<keyword evidence="9" id="KW-1185">Reference proteome</keyword>
<organism evidence="8 9">
    <name type="scientific">Nitrosospira briensis</name>
    <dbReference type="NCBI Taxonomy" id="35799"/>
    <lineage>
        <taxon>Bacteria</taxon>
        <taxon>Pseudomonadati</taxon>
        <taxon>Pseudomonadota</taxon>
        <taxon>Betaproteobacteria</taxon>
        <taxon>Nitrosomonadales</taxon>
        <taxon>Nitrosomonadaceae</taxon>
        <taxon>Nitrosospira</taxon>
    </lineage>
</organism>
<feature type="transmembrane region" description="Helical" evidence="6">
    <location>
        <begin position="43"/>
        <end position="62"/>
    </location>
</feature>
<feature type="transmembrane region" description="Helical" evidence="6">
    <location>
        <begin position="250"/>
        <end position="269"/>
    </location>
</feature>
<keyword evidence="3 6" id="KW-0812">Transmembrane</keyword>
<feature type="transmembrane region" description="Helical" evidence="6">
    <location>
        <begin position="97"/>
        <end position="117"/>
    </location>
</feature>
<feature type="domain" description="EamA" evidence="7">
    <location>
        <begin position="13"/>
        <end position="142"/>
    </location>
</feature>
<evidence type="ECO:0000313" key="8">
    <source>
        <dbReference type="EMBL" id="SFN90055.1"/>
    </source>
</evidence>
<dbReference type="InterPro" id="IPR000620">
    <property type="entry name" value="EamA_dom"/>
</dbReference>
<name>A0A1I5CST9_9PROT</name>
<evidence type="ECO:0000256" key="5">
    <source>
        <dbReference type="ARBA" id="ARBA00023136"/>
    </source>
</evidence>
<reference evidence="9" key="1">
    <citation type="submission" date="2016-10" db="EMBL/GenBank/DDBJ databases">
        <authorList>
            <person name="Varghese N."/>
        </authorList>
    </citation>
    <scope>NUCLEOTIDE SEQUENCE [LARGE SCALE GENOMIC DNA]</scope>
    <source>
        <strain evidence="9">Nsp8</strain>
    </source>
</reference>
<dbReference type="Proteomes" id="UP000183107">
    <property type="component" value="Unassembled WGS sequence"/>
</dbReference>
<evidence type="ECO:0000256" key="4">
    <source>
        <dbReference type="ARBA" id="ARBA00022989"/>
    </source>
</evidence>
<comment type="subcellular location">
    <subcellularLocation>
        <location evidence="1">Membrane</location>
        <topology evidence="1">Multi-pass membrane protein</topology>
    </subcellularLocation>
</comment>
<feature type="transmembrane region" description="Helical" evidence="6">
    <location>
        <begin position="158"/>
        <end position="178"/>
    </location>
</feature>
<evidence type="ECO:0000256" key="3">
    <source>
        <dbReference type="ARBA" id="ARBA00022692"/>
    </source>
</evidence>
<feature type="transmembrane region" description="Helical" evidence="6">
    <location>
        <begin position="219"/>
        <end position="238"/>
    </location>
</feature>
<dbReference type="Pfam" id="PF00892">
    <property type="entry name" value="EamA"/>
    <property type="match status" value="2"/>
</dbReference>
<protein>
    <submittedName>
        <fullName evidence="8">EamA-like transporter family protein</fullName>
    </submittedName>
</protein>
<comment type="similarity">
    <text evidence="2">Belongs to the EamA transporter family.</text>
</comment>
<dbReference type="PANTHER" id="PTHR32322">
    <property type="entry name" value="INNER MEMBRANE TRANSPORTER"/>
    <property type="match status" value="1"/>
</dbReference>
<evidence type="ECO:0000259" key="7">
    <source>
        <dbReference type="Pfam" id="PF00892"/>
    </source>
</evidence>
<sequence>MFNTTSAAARSSSGWIAVFLTICIWTGFILVTRHGGGGVLTSWDVALLRFGLGASVAVFFLPRISLPPLRVIVLFSLFGGITYAVAVYAAFRMAPAAHASVLLPGALPFLTAIIGWLWLGQKPLKERRIALVVVFAGIVLTATDSISRGPELTRVQILGDLLFLCGSSSWAVFTLLLGRYPVEPLAATVATTLGSAIVYLPVWWLFLPSTLGQAPISEIAVQAMYQGVLVVFVAMLLYAFAVRRLGSQTVGLLMAFVPVISALAAVPLLGEPLSLLTLGGLGAVTAGAIIGVRKGVDTRSGRQCK</sequence>
<dbReference type="RefSeq" id="WP_074797202.1">
    <property type="nucleotide sequence ID" value="NZ_FOVJ01000004.1"/>
</dbReference>
<keyword evidence="5 6" id="KW-0472">Membrane</keyword>
<gene>
    <name evidence="8" type="ORF">SAMN05216386_2127</name>
</gene>
<evidence type="ECO:0000313" key="9">
    <source>
        <dbReference type="Proteomes" id="UP000183107"/>
    </source>
</evidence>
<dbReference type="OrthoDB" id="4167046at2"/>
<dbReference type="EMBL" id="FOVJ01000004">
    <property type="protein sequence ID" value="SFN90055.1"/>
    <property type="molecule type" value="Genomic_DNA"/>
</dbReference>
<dbReference type="GO" id="GO:0016020">
    <property type="term" value="C:membrane"/>
    <property type="evidence" value="ECO:0007669"/>
    <property type="project" value="UniProtKB-SubCell"/>
</dbReference>
<accession>A0A1I5CST9</accession>
<feature type="transmembrane region" description="Helical" evidence="6">
    <location>
        <begin position="185"/>
        <end position="207"/>
    </location>
</feature>
<evidence type="ECO:0000256" key="6">
    <source>
        <dbReference type="SAM" id="Phobius"/>
    </source>
</evidence>
<feature type="transmembrane region" description="Helical" evidence="6">
    <location>
        <begin position="69"/>
        <end position="91"/>
    </location>
</feature>
<dbReference type="InterPro" id="IPR050638">
    <property type="entry name" value="AA-Vitamin_Transporters"/>
</dbReference>
<dbReference type="PANTHER" id="PTHR32322:SF2">
    <property type="entry name" value="EAMA DOMAIN-CONTAINING PROTEIN"/>
    <property type="match status" value="1"/>
</dbReference>
<feature type="transmembrane region" description="Helical" evidence="6">
    <location>
        <begin position="275"/>
        <end position="292"/>
    </location>
</feature>
<feature type="transmembrane region" description="Helical" evidence="6">
    <location>
        <begin position="12"/>
        <end position="31"/>
    </location>
</feature>
<proteinExistence type="inferred from homology"/>
<dbReference type="InterPro" id="IPR037185">
    <property type="entry name" value="EmrE-like"/>
</dbReference>
<feature type="domain" description="EamA" evidence="7">
    <location>
        <begin position="158"/>
        <end position="290"/>
    </location>
</feature>
<feature type="transmembrane region" description="Helical" evidence="6">
    <location>
        <begin position="129"/>
        <end position="146"/>
    </location>
</feature>
<evidence type="ECO:0000256" key="1">
    <source>
        <dbReference type="ARBA" id="ARBA00004141"/>
    </source>
</evidence>
<keyword evidence="4 6" id="KW-1133">Transmembrane helix</keyword>
<dbReference type="STRING" id="1266925.GCA_000619905_02294"/>
<evidence type="ECO:0000256" key="2">
    <source>
        <dbReference type="ARBA" id="ARBA00007362"/>
    </source>
</evidence>
<dbReference type="AlphaFoldDB" id="A0A1I5CST9"/>
<dbReference type="SUPFAM" id="SSF103481">
    <property type="entry name" value="Multidrug resistance efflux transporter EmrE"/>
    <property type="match status" value="2"/>
</dbReference>